<reference evidence="3 4" key="1">
    <citation type="journal article" date="2013" name="BMC Genomics">
        <title>The miniature genome of a carnivorous plant Genlisea aurea contains a low number of genes and short non-coding sequences.</title>
        <authorList>
            <person name="Leushkin E.V."/>
            <person name="Sutormin R.A."/>
            <person name="Nabieva E.R."/>
            <person name="Penin A.A."/>
            <person name="Kondrashov A.S."/>
            <person name="Logacheva M.D."/>
        </authorList>
    </citation>
    <scope>NUCLEOTIDE SEQUENCE [LARGE SCALE GENOMIC DNA]</scope>
</reference>
<feature type="domain" description="CSC1/OSCA1-like N-terminal transmembrane" evidence="2">
    <location>
        <begin position="5"/>
        <end position="166"/>
    </location>
</feature>
<dbReference type="AlphaFoldDB" id="S8DWU1"/>
<comment type="caution">
    <text evidence="3">The sequence shown here is derived from an EMBL/GenBank/DDBJ whole genome shotgun (WGS) entry which is preliminary data.</text>
</comment>
<organism evidence="3 4">
    <name type="scientific">Genlisea aurea</name>
    <dbReference type="NCBI Taxonomy" id="192259"/>
    <lineage>
        <taxon>Eukaryota</taxon>
        <taxon>Viridiplantae</taxon>
        <taxon>Streptophyta</taxon>
        <taxon>Embryophyta</taxon>
        <taxon>Tracheophyta</taxon>
        <taxon>Spermatophyta</taxon>
        <taxon>Magnoliopsida</taxon>
        <taxon>eudicotyledons</taxon>
        <taxon>Gunneridae</taxon>
        <taxon>Pentapetalae</taxon>
        <taxon>asterids</taxon>
        <taxon>lamiids</taxon>
        <taxon>Lamiales</taxon>
        <taxon>Lentibulariaceae</taxon>
        <taxon>Genlisea</taxon>
    </lineage>
</organism>
<accession>S8DWU1</accession>
<dbReference type="InterPro" id="IPR045122">
    <property type="entry name" value="Csc1-like"/>
</dbReference>
<feature type="transmembrane region" description="Helical" evidence="1">
    <location>
        <begin position="145"/>
        <end position="165"/>
    </location>
</feature>
<keyword evidence="1" id="KW-0812">Transmembrane</keyword>
<dbReference type="EMBL" id="AUSU01002964">
    <property type="protein sequence ID" value="EPS67708.1"/>
    <property type="molecule type" value="Genomic_DNA"/>
</dbReference>
<evidence type="ECO:0000313" key="3">
    <source>
        <dbReference type="EMBL" id="EPS67708.1"/>
    </source>
</evidence>
<sequence>MNIAALLTSAGINTGVSLSLISLYSILRKQRSLVSVYFGHKLAQAQSKCQDPFCSWRLVPSASWIVKAWKASEEELYAAGGVDAVVFLRAVVLSIRVFMVAAFICLFFVLPLNYYGQQMEHKPVLPAEHLDVFTIANVKEGSKCLWAHCLALYIVSCCTCLLLYFEYKNIIQLRVAHISSSLSCPSYFAIIVRSIPWVREESYSDAVTKFFTDFYSSSYLSHQMVYHSRAIQKLV</sequence>
<keyword evidence="4" id="KW-1185">Reference proteome</keyword>
<evidence type="ECO:0000256" key="1">
    <source>
        <dbReference type="SAM" id="Phobius"/>
    </source>
</evidence>
<name>S8DWU1_9LAMI</name>
<gene>
    <name evidence="3" type="ORF">M569_07066</name>
</gene>
<protein>
    <recommendedName>
        <fullName evidence="2">CSC1/OSCA1-like N-terminal transmembrane domain-containing protein</fullName>
    </recommendedName>
</protein>
<dbReference type="PANTHER" id="PTHR13018:SF117">
    <property type="entry name" value="CSC1-LIKE PROTEIN RXW8"/>
    <property type="match status" value="1"/>
</dbReference>
<dbReference type="Pfam" id="PF13967">
    <property type="entry name" value="RSN1_TM"/>
    <property type="match status" value="1"/>
</dbReference>
<dbReference type="GO" id="GO:0005886">
    <property type="term" value="C:plasma membrane"/>
    <property type="evidence" value="ECO:0007669"/>
    <property type="project" value="TreeGrafter"/>
</dbReference>
<feature type="transmembrane region" description="Helical" evidence="1">
    <location>
        <begin position="97"/>
        <end position="116"/>
    </location>
</feature>
<keyword evidence="1" id="KW-1133">Transmembrane helix</keyword>
<dbReference type="GO" id="GO:0005227">
    <property type="term" value="F:calcium-activated cation channel activity"/>
    <property type="evidence" value="ECO:0007669"/>
    <property type="project" value="InterPro"/>
</dbReference>
<feature type="non-terminal residue" evidence="3">
    <location>
        <position position="235"/>
    </location>
</feature>
<proteinExistence type="predicted"/>
<dbReference type="InterPro" id="IPR032880">
    <property type="entry name" value="CSC1/OSCA1-like_N"/>
</dbReference>
<feature type="transmembrane region" description="Helical" evidence="1">
    <location>
        <begin position="6"/>
        <end position="27"/>
    </location>
</feature>
<keyword evidence="1" id="KW-0472">Membrane</keyword>
<dbReference type="OrthoDB" id="1689567at2759"/>
<evidence type="ECO:0000313" key="4">
    <source>
        <dbReference type="Proteomes" id="UP000015453"/>
    </source>
</evidence>
<evidence type="ECO:0000259" key="2">
    <source>
        <dbReference type="Pfam" id="PF13967"/>
    </source>
</evidence>
<dbReference type="PANTHER" id="PTHR13018">
    <property type="entry name" value="PROBABLE MEMBRANE PROTEIN DUF221-RELATED"/>
    <property type="match status" value="1"/>
</dbReference>
<dbReference type="Proteomes" id="UP000015453">
    <property type="component" value="Unassembled WGS sequence"/>
</dbReference>